<evidence type="ECO:0000313" key="3">
    <source>
        <dbReference type="EMBL" id="KAG2181503.1"/>
    </source>
</evidence>
<gene>
    <name evidence="3" type="ORF">INT44_008316</name>
</gene>
<keyword evidence="4" id="KW-1185">Reference proteome</keyword>
<feature type="compositionally biased region" description="Polar residues" evidence="1">
    <location>
        <begin position="164"/>
        <end position="182"/>
    </location>
</feature>
<dbReference type="CDD" id="cd12087">
    <property type="entry name" value="TM_EGFR-like"/>
    <property type="match status" value="1"/>
</dbReference>
<protein>
    <submittedName>
        <fullName evidence="3">Uncharacterized protein</fullName>
    </submittedName>
</protein>
<dbReference type="AlphaFoldDB" id="A0A8H7PWF4"/>
<keyword evidence="2" id="KW-0812">Transmembrane</keyword>
<feature type="compositionally biased region" description="Polar residues" evidence="1">
    <location>
        <begin position="196"/>
        <end position="210"/>
    </location>
</feature>
<organism evidence="3 4">
    <name type="scientific">Umbelopsis vinacea</name>
    <dbReference type="NCBI Taxonomy" id="44442"/>
    <lineage>
        <taxon>Eukaryota</taxon>
        <taxon>Fungi</taxon>
        <taxon>Fungi incertae sedis</taxon>
        <taxon>Mucoromycota</taxon>
        <taxon>Mucoromycotina</taxon>
        <taxon>Umbelopsidomycetes</taxon>
        <taxon>Umbelopsidales</taxon>
        <taxon>Umbelopsidaceae</taxon>
        <taxon>Umbelopsis</taxon>
    </lineage>
</organism>
<reference evidence="3" key="1">
    <citation type="submission" date="2020-12" db="EMBL/GenBank/DDBJ databases">
        <title>Metabolic potential, ecology and presence of endohyphal bacteria is reflected in genomic diversity of Mucoromycotina.</title>
        <authorList>
            <person name="Muszewska A."/>
            <person name="Okrasinska A."/>
            <person name="Steczkiewicz K."/>
            <person name="Drgas O."/>
            <person name="Orlowska M."/>
            <person name="Perlinska-Lenart U."/>
            <person name="Aleksandrzak-Piekarczyk T."/>
            <person name="Szatraj K."/>
            <person name="Zielenkiewicz U."/>
            <person name="Pilsyk S."/>
            <person name="Malc E."/>
            <person name="Mieczkowski P."/>
            <person name="Kruszewska J.S."/>
            <person name="Biernat P."/>
            <person name="Pawlowska J."/>
        </authorList>
    </citation>
    <scope>NUCLEOTIDE SEQUENCE</scope>
    <source>
        <strain evidence="3">WA0000051536</strain>
    </source>
</reference>
<comment type="caution">
    <text evidence="3">The sequence shown here is derived from an EMBL/GenBank/DDBJ whole genome shotgun (WGS) entry which is preliminary data.</text>
</comment>
<name>A0A8H7PWF4_9FUNG</name>
<dbReference type="OrthoDB" id="2394126at2759"/>
<accession>A0A8H7PWF4</accession>
<feature type="transmembrane region" description="Helical" evidence="2">
    <location>
        <begin position="126"/>
        <end position="150"/>
    </location>
</feature>
<dbReference type="EMBL" id="JAEPRA010000008">
    <property type="protein sequence ID" value="KAG2181503.1"/>
    <property type="molecule type" value="Genomic_DNA"/>
</dbReference>
<keyword evidence="2" id="KW-1133">Transmembrane helix</keyword>
<evidence type="ECO:0000313" key="4">
    <source>
        <dbReference type="Proteomes" id="UP000612746"/>
    </source>
</evidence>
<sequence length="278" mass="30337">MTVLNHSPTYSGKPKQLSESCQHAPLSDVKPYDGVSAINNITSSIIQWPPSEDTYHPLDQYLGNCVSNGYCSPFDNLCHPKLEDGHPCNSTNQCLESQCVDGHCNAGLKLWSSTEVAQQSSNGFNAIHLVAGVIGITALLIIAAISVLVFRKRRRTEQLKKESSLPTTAPYPSSPGTGLGTLYNSSRPISFATFANDFNQPTSDSPLQSESSRDNVHSRLANNDSSGVAAVSPAMQQLQLQLMLQQELRSQEMQEVQLPSASRQESRVKERPPPPYQP</sequence>
<feature type="region of interest" description="Disordered" evidence="1">
    <location>
        <begin position="159"/>
        <end position="182"/>
    </location>
</feature>
<evidence type="ECO:0000256" key="2">
    <source>
        <dbReference type="SAM" id="Phobius"/>
    </source>
</evidence>
<keyword evidence="2" id="KW-0472">Membrane</keyword>
<feature type="region of interest" description="Disordered" evidence="1">
    <location>
        <begin position="195"/>
        <end position="228"/>
    </location>
</feature>
<evidence type="ECO:0000256" key="1">
    <source>
        <dbReference type="SAM" id="MobiDB-lite"/>
    </source>
</evidence>
<feature type="region of interest" description="Disordered" evidence="1">
    <location>
        <begin position="250"/>
        <end position="278"/>
    </location>
</feature>
<proteinExistence type="predicted"/>
<dbReference type="Proteomes" id="UP000612746">
    <property type="component" value="Unassembled WGS sequence"/>
</dbReference>